<comment type="similarity">
    <text evidence="1">Belongs to the peptidase C40 family.</text>
</comment>
<keyword evidence="4" id="KW-0788">Thiol protease</keyword>
<evidence type="ECO:0000256" key="4">
    <source>
        <dbReference type="ARBA" id="ARBA00022807"/>
    </source>
</evidence>
<organism evidence="6 7">
    <name type="scientific">Afifella marina DSM 2698</name>
    <dbReference type="NCBI Taxonomy" id="1120955"/>
    <lineage>
        <taxon>Bacteria</taxon>
        <taxon>Pseudomonadati</taxon>
        <taxon>Pseudomonadota</taxon>
        <taxon>Alphaproteobacteria</taxon>
        <taxon>Hyphomicrobiales</taxon>
        <taxon>Afifellaceae</taxon>
        <taxon>Afifella</taxon>
    </lineage>
</organism>
<gene>
    <name evidence="6" type="ORF">SAMN03080610_00664</name>
</gene>
<dbReference type="Pfam" id="PF00877">
    <property type="entry name" value="NLPC_P60"/>
    <property type="match status" value="1"/>
</dbReference>
<keyword evidence="3" id="KW-0378">Hydrolase</keyword>
<feature type="domain" description="NlpC/P60" evidence="5">
    <location>
        <begin position="8"/>
        <end position="147"/>
    </location>
</feature>
<evidence type="ECO:0000313" key="6">
    <source>
        <dbReference type="EMBL" id="SCZ24287.1"/>
    </source>
</evidence>
<dbReference type="PROSITE" id="PS51935">
    <property type="entry name" value="NLPC_P60"/>
    <property type="match status" value="1"/>
</dbReference>
<accession>A0A1G5MGG4</accession>
<evidence type="ECO:0000256" key="3">
    <source>
        <dbReference type="ARBA" id="ARBA00022801"/>
    </source>
</evidence>
<evidence type="ECO:0000256" key="2">
    <source>
        <dbReference type="ARBA" id="ARBA00022670"/>
    </source>
</evidence>
<dbReference type="NCBIfam" id="TIGR02219">
    <property type="entry name" value="phage_NlpC_fam"/>
    <property type="match status" value="1"/>
</dbReference>
<evidence type="ECO:0000259" key="5">
    <source>
        <dbReference type="PROSITE" id="PS51935"/>
    </source>
</evidence>
<dbReference type="EMBL" id="FMVW01000001">
    <property type="protein sequence ID" value="SCZ24287.1"/>
    <property type="molecule type" value="Genomic_DNA"/>
</dbReference>
<dbReference type="GO" id="GO:0006508">
    <property type="term" value="P:proteolysis"/>
    <property type="evidence" value="ECO:0007669"/>
    <property type="project" value="UniProtKB-KW"/>
</dbReference>
<dbReference type="InterPro" id="IPR011929">
    <property type="entry name" value="Phage_pept_NlpC/P60"/>
</dbReference>
<dbReference type="SUPFAM" id="SSF54001">
    <property type="entry name" value="Cysteine proteinases"/>
    <property type="match status" value="1"/>
</dbReference>
<reference evidence="6 7" key="1">
    <citation type="submission" date="2016-10" db="EMBL/GenBank/DDBJ databases">
        <authorList>
            <person name="de Groot N.N."/>
        </authorList>
    </citation>
    <scope>NUCLEOTIDE SEQUENCE [LARGE SCALE GENOMIC DNA]</scope>
    <source>
        <strain evidence="6 7">DSM 2698</strain>
    </source>
</reference>
<dbReference type="InterPro" id="IPR038765">
    <property type="entry name" value="Papain-like_cys_pep_sf"/>
</dbReference>
<dbReference type="STRING" id="1120955.SAMN03080610_00664"/>
<dbReference type="OrthoDB" id="6058745at2"/>
<dbReference type="RefSeq" id="WP_092809473.1">
    <property type="nucleotide sequence ID" value="NZ_FMVW01000001.1"/>
</dbReference>
<evidence type="ECO:0000313" key="7">
    <source>
        <dbReference type="Proteomes" id="UP000199347"/>
    </source>
</evidence>
<dbReference type="Proteomes" id="UP000199347">
    <property type="component" value="Unassembled WGS sequence"/>
</dbReference>
<name>A0A1G5MGG4_AFIMA</name>
<sequence>MRQASVRPVRRAEIVTAARGWIGTPYRHQAALRGVGADCLGLVRGVWRELYGTEAETPPAYTPDWAEARGEETLRDAACRHLCEIEIAEARAGDVLLFRWRRGLPAKHAAILSGETTMIHAHEGAAVAEVALVPAWRRRIAYAFAFPNLGDGEAEEG</sequence>
<proteinExistence type="inferred from homology"/>
<dbReference type="AlphaFoldDB" id="A0A1G5MGG4"/>
<keyword evidence="2" id="KW-0645">Protease</keyword>
<dbReference type="GO" id="GO:0008234">
    <property type="term" value="F:cysteine-type peptidase activity"/>
    <property type="evidence" value="ECO:0007669"/>
    <property type="project" value="UniProtKB-KW"/>
</dbReference>
<evidence type="ECO:0000256" key="1">
    <source>
        <dbReference type="ARBA" id="ARBA00007074"/>
    </source>
</evidence>
<dbReference type="Gene3D" id="3.90.1720.10">
    <property type="entry name" value="endopeptidase domain like (from Nostoc punctiforme)"/>
    <property type="match status" value="1"/>
</dbReference>
<protein>
    <submittedName>
        <fullName evidence="6">Putative phage cell wall peptidase, NlpC/P60 family</fullName>
    </submittedName>
</protein>
<dbReference type="InterPro" id="IPR000064">
    <property type="entry name" value="NLP_P60_dom"/>
</dbReference>
<keyword evidence="7" id="KW-1185">Reference proteome</keyword>